<proteinExistence type="predicted"/>
<comment type="caution">
    <text evidence="2">The sequence shown here is derived from an EMBL/GenBank/DDBJ whole genome shotgun (WGS) entry which is preliminary data.</text>
</comment>
<dbReference type="EMBL" id="JAHRHJ020000004">
    <property type="protein sequence ID" value="KAH9318609.1"/>
    <property type="molecule type" value="Genomic_DNA"/>
</dbReference>
<keyword evidence="3" id="KW-1185">Reference proteome</keyword>
<feature type="non-terminal residue" evidence="2">
    <location>
        <position position="1"/>
    </location>
</feature>
<evidence type="ECO:0000313" key="3">
    <source>
        <dbReference type="Proteomes" id="UP000824469"/>
    </source>
</evidence>
<dbReference type="AlphaFoldDB" id="A0AA38G899"/>
<sequence>IPSYAAVMLLDTAHQIKDGHVDIIEEDNKEYFAESSEGNYKEFEQENEDVGT</sequence>
<feature type="domain" description="Peptidase C51" evidence="1">
    <location>
        <begin position="1"/>
        <end position="52"/>
    </location>
</feature>
<organism evidence="2 3">
    <name type="scientific">Taxus chinensis</name>
    <name type="common">Chinese yew</name>
    <name type="synonym">Taxus wallichiana var. chinensis</name>
    <dbReference type="NCBI Taxonomy" id="29808"/>
    <lineage>
        <taxon>Eukaryota</taxon>
        <taxon>Viridiplantae</taxon>
        <taxon>Streptophyta</taxon>
        <taxon>Embryophyta</taxon>
        <taxon>Tracheophyta</taxon>
        <taxon>Spermatophyta</taxon>
        <taxon>Pinopsida</taxon>
        <taxon>Pinidae</taxon>
        <taxon>Conifers II</taxon>
        <taxon>Cupressales</taxon>
        <taxon>Taxaceae</taxon>
        <taxon>Taxus</taxon>
    </lineage>
</organism>
<dbReference type="InterPro" id="IPR007921">
    <property type="entry name" value="CHAP_dom"/>
</dbReference>
<dbReference type="Proteomes" id="UP000824469">
    <property type="component" value="Unassembled WGS sequence"/>
</dbReference>
<dbReference type="PROSITE" id="PS50911">
    <property type="entry name" value="CHAP"/>
    <property type="match status" value="1"/>
</dbReference>
<feature type="non-terminal residue" evidence="2">
    <location>
        <position position="52"/>
    </location>
</feature>
<protein>
    <recommendedName>
        <fullName evidence="1">Peptidase C51 domain-containing protein</fullName>
    </recommendedName>
</protein>
<evidence type="ECO:0000313" key="2">
    <source>
        <dbReference type="EMBL" id="KAH9318609.1"/>
    </source>
</evidence>
<name>A0AA38G899_TAXCH</name>
<gene>
    <name evidence="2" type="ORF">KI387_020378</name>
</gene>
<accession>A0AA38G899</accession>
<reference evidence="2 3" key="1">
    <citation type="journal article" date="2021" name="Nat. Plants">
        <title>The Taxus genome provides insights into paclitaxel biosynthesis.</title>
        <authorList>
            <person name="Xiong X."/>
            <person name="Gou J."/>
            <person name="Liao Q."/>
            <person name="Li Y."/>
            <person name="Zhou Q."/>
            <person name="Bi G."/>
            <person name="Li C."/>
            <person name="Du R."/>
            <person name="Wang X."/>
            <person name="Sun T."/>
            <person name="Guo L."/>
            <person name="Liang H."/>
            <person name="Lu P."/>
            <person name="Wu Y."/>
            <person name="Zhang Z."/>
            <person name="Ro D.K."/>
            <person name="Shang Y."/>
            <person name="Huang S."/>
            <person name="Yan J."/>
        </authorList>
    </citation>
    <scope>NUCLEOTIDE SEQUENCE [LARGE SCALE GENOMIC DNA]</scope>
    <source>
        <strain evidence="2">Ta-2019</strain>
    </source>
</reference>
<evidence type="ECO:0000259" key="1">
    <source>
        <dbReference type="PROSITE" id="PS50911"/>
    </source>
</evidence>